<reference evidence="10" key="1">
    <citation type="submission" date="2022-01" db="EMBL/GenBank/DDBJ databases">
        <title>Genome Sequence Resource for Two Populations of Ditylenchus destructor, the Migratory Endoparasitic Phytonematode.</title>
        <authorList>
            <person name="Zhang H."/>
            <person name="Lin R."/>
            <person name="Xie B."/>
        </authorList>
    </citation>
    <scope>NUCLEOTIDE SEQUENCE</scope>
    <source>
        <strain evidence="10">BazhouSP</strain>
    </source>
</reference>
<evidence type="ECO:0000256" key="1">
    <source>
        <dbReference type="ARBA" id="ARBA00004123"/>
    </source>
</evidence>
<gene>
    <name evidence="10" type="ORF">DdX_18502</name>
</gene>
<dbReference type="InterPro" id="IPR013087">
    <property type="entry name" value="Znf_C2H2_type"/>
</dbReference>
<evidence type="ECO:0000256" key="7">
    <source>
        <dbReference type="ARBA" id="ARBA00023242"/>
    </source>
</evidence>
<feature type="domain" description="C2H2-type" evidence="9">
    <location>
        <begin position="274"/>
        <end position="301"/>
    </location>
</feature>
<keyword evidence="11" id="KW-1185">Reference proteome</keyword>
<evidence type="ECO:0000256" key="2">
    <source>
        <dbReference type="ARBA" id="ARBA00022723"/>
    </source>
</evidence>
<comment type="subcellular location">
    <subcellularLocation>
        <location evidence="1">Nucleus</location>
    </subcellularLocation>
</comment>
<dbReference type="InterPro" id="IPR036236">
    <property type="entry name" value="Znf_C2H2_sf"/>
</dbReference>
<sequence>MFHCKQCSKSFEDHTAIRRHLSTQHFKYFPYICEICNQAGEYHRTATEEDMDKHIEAMHPGNEYSEIRLIKEKAIENRIKMTIEECCLPAAPGLMNNLRRAYDTLSADASFDRADNGNELKMSPIIRPQNTGVTGESITVDKIRKTNESLSTINKNFSESNKNTDENDVLDLPESQTQNISAVLLEPPSRAKLISANVSDGHFDVEQNNSIETTEEMPLQVSPMEAEANFIHRKRNRSENGCDDPMKTPMKRNQFSYAIGQKNLHVLQHSEKPFKCDQCSYATNLKKTLKEHIHTHTGEKPYKCEECPYASAYSSCLRIHKRRHAGVKPHKCSECSYASTLKRTLIDHMRIYTGEKPFKCDKCSYACYKKCSLKIHLRKHTGEKPDNCPDT</sequence>
<dbReference type="FunFam" id="3.30.160.60:FF:000417">
    <property type="entry name" value="Zinc finger protein"/>
    <property type="match status" value="1"/>
</dbReference>
<dbReference type="InterPro" id="IPR050589">
    <property type="entry name" value="Ikaros_C2H2-ZF"/>
</dbReference>
<dbReference type="GO" id="GO:0000978">
    <property type="term" value="F:RNA polymerase II cis-regulatory region sequence-specific DNA binding"/>
    <property type="evidence" value="ECO:0007669"/>
    <property type="project" value="TreeGrafter"/>
</dbReference>
<protein>
    <submittedName>
        <fullName evidence="10">Zinc-finger double domain-containing protein</fullName>
    </submittedName>
</protein>
<keyword evidence="6" id="KW-0238">DNA-binding</keyword>
<dbReference type="Proteomes" id="UP001201812">
    <property type="component" value="Unassembled WGS sequence"/>
</dbReference>
<dbReference type="PANTHER" id="PTHR24404">
    <property type="entry name" value="ZINC FINGER PROTEIN"/>
    <property type="match status" value="1"/>
</dbReference>
<dbReference type="GO" id="GO:0005634">
    <property type="term" value="C:nucleus"/>
    <property type="evidence" value="ECO:0007669"/>
    <property type="project" value="UniProtKB-SubCell"/>
</dbReference>
<dbReference type="FunFam" id="3.30.160.60:FF:000448">
    <property type="entry name" value="RE1-silencing transcription factor A"/>
    <property type="match status" value="1"/>
</dbReference>
<feature type="domain" description="C2H2-type" evidence="9">
    <location>
        <begin position="330"/>
        <end position="357"/>
    </location>
</feature>
<keyword evidence="3" id="KW-0677">Repeat</keyword>
<dbReference type="SMART" id="SM00355">
    <property type="entry name" value="ZnF_C2H2"/>
    <property type="match status" value="6"/>
</dbReference>
<proteinExistence type="predicted"/>
<evidence type="ECO:0000313" key="10">
    <source>
        <dbReference type="EMBL" id="KAI1697444.1"/>
    </source>
</evidence>
<keyword evidence="7" id="KW-0539">Nucleus</keyword>
<evidence type="ECO:0000256" key="6">
    <source>
        <dbReference type="ARBA" id="ARBA00023125"/>
    </source>
</evidence>
<keyword evidence="2" id="KW-0479">Metal-binding</keyword>
<dbReference type="EMBL" id="JAKKPZ010000268">
    <property type="protein sequence ID" value="KAI1697444.1"/>
    <property type="molecule type" value="Genomic_DNA"/>
</dbReference>
<evidence type="ECO:0000256" key="3">
    <source>
        <dbReference type="ARBA" id="ARBA00022737"/>
    </source>
</evidence>
<keyword evidence="5" id="KW-0862">Zinc</keyword>
<evidence type="ECO:0000256" key="4">
    <source>
        <dbReference type="ARBA" id="ARBA00022771"/>
    </source>
</evidence>
<dbReference type="FunFam" id="3.30.160.60:FF:000446">
    <property type="entry name" value="Zinc finger protein"/>
    <property type="match status" value="2"/>
</dbReference>
<dbReference type="PROSITE" id="PS00028">
    <property type="entry name" value="ZINC_FINGER_C2H2_1"/>
    <property type="match status" value="2"/>
</dbReference>
<dbReference type="GO" id="GO:0000122">
    <property type="term" value="P:negative regulation of transcription by RNA polymerase II"/>
    <property type="evidence" value="ECO:0007669"/>
    <property type="project" value="UniProtKB-ARBA"/>
</dbReference>
<keyword evidence="4 8" id="KW-0863">Zinc-finger</keyword>
<evidence type="ECO:0000256" key="8">
    <source>
        <dbReference type="PROSITE-ProRule" id="PRU00042"/>
    </source>
</evidence>
<dbReference type="Gene3D" id="3.30.160.60">
    <property type="entry name" value="Classic Zinc Finger"/>
    <property type="match status" value="5"/>
</dbReference>
<organism evidence="10 11">
    <name type="scientific">Ditylenchus destructor</name>
    <dbReference type="NCBI Taxonomy" id="166010"/>
    <lineage>
        <taxon>Eukaryota</taxon>
        <taxon>Metazoa</taxon>
        <taxon>Ecdysozoa</taxon>
        <taxon>Nematoda</taxon>
        <taxon>Chromadorea</taxon>
        <taxon>Rhabditida</taxon>
        <taxon>Tylenchina</taxon>
        <taxon>Tylenchomorpha</taxon>
        <taxon>Sphaerularioidea</taxon>
        <taxon>Anguinidae</taxon>
        <taxon>Anguininae</taxon>
        <taxon>Ditylenchus</taxon>
    </lineage>
</organism>
<dbReference type="GO" id="GO:0008270">
    <property type="term" value="F:zinc ion binding"/>
    <property type="evidence" value="ECO:0007669"/>
    <property type="project" value="UniProtKB-KW"/>
</dbReference>
<accession>A0AAD4MLG4</accession>
<evidence type="ECO:0000256" key="5">
    <source>
        <dbReference type="ARBA" id="ARBA00022833"/>
    </source>
</evidence>
<comment type="caution">
    <text evidence="10">The sequence shown here is derived from an EMBL/GenBank/DDBJ whole genome shotgun (WGS) entry which is preliminary data.</text>
</comment>
<feature type="domain" description="C2H2-type" evidence="9">
    <location>
        <begin position="2"/>
        <end position="30"/>
    </location>
</feature>
<dbReference type="PANTHER" id="PTHR24404:SF111">
    <property type="entry name" value="GASTRULA ZINC FINGER PROTEIN XLCGF49.1-LIKE-RELATED"/>
    <property type="match status" value="1"/>
</dbReference>
<evidence type="ECO:0000259" key="9">
    <source>
        <dbReference type="PROSITE" id="PS50157"/>
    </source>
</evidence>
<dbReference type="PROSITE" id="PS50157">
    <property type="entry name" value="ZINC_FINGER_C2H2_2"/>
    <property type="match status" value="5"/>
</dbReference>
<evidence type="ECO:0000313" key="11">
    <source>
        <dbReference type="Proteomes" id="UP001201812"/>
    </source>
</evidence>
<dbReference type="GO" id="GO:0003700">
    <property type="term" value="F:DNA-binding transcription factor activity"/>
    <property type="evidence" value="ECO:0007669"/>
    <property type="project" value="TreeGrafter"/>
</dbReference>
<feature type="domain" description="C2H2-type" evidence="9">
    <location>
        <begin position="358"/>
        <end position="385"/>
    </location>
</feature>
<dbReference type="AlphaFoldDB" id="A0AAD4MLG4"/>
<feature type="domain" description="C2H2-type" evidence="9">
    <location>
        <begin position="302"/>
        <end position="329"/>
    </location>
</feature>
<name>A0AAD4MLG4_9BILA</name>
<dbReference type="SUPFAM" id="SSF57667">
    <property type="entry name" value="beta-beta-alpha zinc fingers"/>
    <property type="match status" value="3"/>
</dbReference>